<organism evidence="4">
    <name type="scientific">Streptomyces sp. SID12501</name>
    <dbReference type="NCBI Taxonomy" id="2706042"/>
    <lineage>
        <taxon>Bacteria</taxon>
        <taxon>Bacillati</taxon>
        <taxon>Actinomycetota</taxon>
        <taxon>Actinomycetes</taxon>
        <taxon>Kitasatosporales</taxon>
        <taxon>Streptomycetaceae</taxon>
        <taxon>Streptomyces</taxon>
    </lineage>
</organism>
<dbReference type="Gene3D" id="3.30.420.590">
    <property type="match status" value="1"/>
</dbReference>
<dbReference type="EMBL" id="JAAGLU010000331">
    <property type="protein sequence ID" value="NEC92938.1"/>
    <property type="molecule type" value="Genomic_DNA"/>
</dbReference>
<dbReference type="Pfam" id="PF03816">
    <property type="entry name" value="LytR_cpsA_psr"/>
    <property type="match status" value="1"/>
</dbReference>
<reference evidence="4" key="1">
    <citation type="submission" date="2020-01" db="EMBL/GenBank/DDBJ databases">
        <title>Insect and environment-associated Actinomycetes.</title>
        <authorList>
            <person name="Currrie C."/>
            <person name="Chevrette M."/>
            <person name="Carlson C."/>
            <person name="Stubbendieck R."/>
            <person name="Wendt-Pienkowski E."/>
        </authorList>
    </citation>
    <scope>NUCLEOTIDE SEQUENCE</scope>
    <source>
        <strain evidence="4">SID12501</strain>
    </source>
</reference>
<feature type="non-terminal residue" evidence="4">
    <location>
        <position position="151"/>
    </location>
</feature>
<dbReference type="RefSeq" id="WP_203733063.1">
    <property type="nucleotide sequence ID" value="NZ_JAAGLU010000331.1"/>
</dbReference>
<evidence type="ECO:0000256" key="1">
    <source>
        <dbReference type="ARBA" id="ARBA00006068"/>
    </source>
</evidence>
<proteinExistence type="inferred from homology"/>
<accession>A0A6B3C8A0</accession>
<name>A0A6B3C8A0_9ACTN</name>
<dbReference type="PANTHER" id="PTHR33392:SF6">
    <property type="entry name" value="POLYISOPRENYL-TEICHOIC ACID--PEPTIDOGLYCAN TEICHOIC ACID TRANSFERASE TAGU"/>
    <property type="match status" value="1"/>
</dbReference>
<comment type="caution">
    <text evidence="4">The sequence shown here is derived from an EMBL/GenBank/DDBJ whole genome shotgun (WGS) entry which is preliminary data.</text>
</comment>
<keyword evidence="2" id="KW-0472">Membrane</keyword>
<evidence type="ECO:0000313" key="4">
    <source>
        <dbReference type="EMBL" id="NEC92938.1"/>
    </source>
</evidence>
<evidence type="ECO:0000259" key="3">
    <source>
        <dbReference type="Pfam" id="PF03816"/>
    </source>
</evidence>
<feature type="transmembrane region" description="Helical" evidence="2">
    <location>
        <begin position="21"/>
        <end position="42"/>
    </location>
</feature>
<sequence>MTQDPVGPRHARTLRPSVARVPALVLTGVLTLLASGAAAVYLDLRGQIDVSDVSGLVLATPRADATTAAPGDPFAGDAMNVLVMGTDLRDAENVALAGEAEGMRSDTTMLVHVAGDRTWAEVVSIPRDSLVELPECALPGGGRSKPRTTLF</sequence>
<gene>
    <name evidence="4" type="ORF">G3I71_46065</name>
</gene>
<dbReference type="PANTHER" id="PTHR33392">
    <property type="entry name" value="POLYISOPRENYL-TEICHOIC ACID--PEPTIDOGLYCAN TEICHOIC ACID TRANSFERASE TAGU"/>
    <property type="match status" value="1"/>
</dbReference>
<dbReference type="AlphaFoldDB" id="A0A6B3C8A0"/>
<dbReference type="InterPro" id="IPR004474">
    <property type="entry name" value="LytR_CpsA_psr"/>
</dbReference>
<comment type="similarity">
    <text evidence="1">Belongs to the LytR/CpsA/Psr (LCP) family.</text>
</comment>
<protein>
    <submittedName>
        <fullName evidence="4">LytR family transcriptional regulator</fullName>
    </submittedName>
</protein>
<keyword evidence="2" id="KW-1133">Transmembrane helix</keyword>
<evidence type="ECO:0000256" key="2">
    <source>
        <dbReference type="SAM" id="Phobius"/>
    </source>
</evidence>
<dbReference type="InterPro" id="IPR050922">
    <property type="entry name" value="LytR/CpsA/Psr_CW_biosynth"/>
</dbReference>
<feature type="domain" description="Cell envelope-related transcriptional attenuator" evidence="3">
    <location>
        <begin position="104"/>
        <end position="135"/>
    </location>
</feature>
<keyword evidence="2" id="KW-0812">Transmembrane</keyword>